<dbReference type="InterPro" id="IPR057435">
    <property type="entry name" value="Lips"/>
</dbReference>
<feature type="compositionally biased region" description="Basic and acidic residues" evidence="1">
    <location>
        <begin position="1135"/>
        <end position="1149"/>
    </location>
</feature>
<dbReference type="Pfam" id="PF25228">
    <property type="entry name" value="Lips"/>
    <property type="match status" value="1"/>
</dbReference>
<sequence length="1231" mass="136694">MSGEGERASRPNSLLLEPPPPEREPLHFDVQLVGAPPEVEQLVNNIKQVAEDFLYHWKTFPIVLPPSQFTGPGNKPSDIIIAPPCDELDAAALDAGVEPQPLSPKQLHAIREKGLHKDKVFNPKKLSTKQLESIHEWGYVVRATIYGICAIHDIGANSICHVTGTDYLKTSIRMEFEVPSRHFPGQSHVWRVAGWLQRGRARAREELYCHVARAVALLVVVARDRLLRDEPLSVIGGGKALLQGLHRLLDVLIGMPSLEARDLDKKIREERSRYLVAELICKPEDQEDITALAAWVSRAMRRAASEKTDARDALRLAPRVPCVYTTPQKTQVDLRLYRREVARRAAGPLQALLERESRGWFLHFRERRAAHLASQKVPIKDIEEEVRVAALREYVTRVCSAVLASEPLRALGDGVPDLLAAQLRAAVIMDRAKEGVQRKLEAGLARAEARILATHPVLSRAGAWRAERLAAASRRLRADLSWAPLEDAAAAMQAQQLHQHRYFLLRDLAFLRDREPLLLKELRAAKTPTREFTWATRIWLPRNWSVVRHFRGRSERIPTVLSTRATSIVTPRSDPSQPVFLVHRERLRRTATRWPAWRLLNLAHRTWCWGWNMMFLLGVLVPWYSPVSLRALLQVKPFVTDYELSQVNGTLFPKRSSETQTMWSRLLRLWRHVSKERTRFETEPDTGLLGKGMSRQANRLWNYGVVGGLGSLALLLAFPICAVLCCLLSLCAALTVPLWMPALTLAVHASNALVYDLDCPAPKLNRYFVLLEIVVWHIGLLGVLQPLAALLVAVVLCPLGALLLLVGGVSWWAGRGVWEAAAWRAVIVRAARVPAHDSAFCKRVAGPGVHTRACYQITAAQALAAVCARAELEALAEWAAEIESVIERPLRDYAHFVDACFGPFSVQIAKTGAYKELEKECNELVMSVREKLAARRRDLALGLTEAARARVRMTAPDLRKAVQASAHELSRAWAGRGEEWWSARGLEPADWHALAANTLVEVFDAEILVALEEGEARLSLEGGEAARAWAARCGRGLAPPDVLAERDHWRRDPHEPHPHGVWGEWSGTPAPRVPPPSLEVSAFSPRAPLQPPVPHPAAVALVLHNRESDNTVPLDSELCADILRTLEDAPDIDDRRDLEKCGSEVERYRGGGSSASSSASGSASSAPSSAGSPDEDRADCAHDTALCRISGSRERAACRWTLTGRGVRLRADLASPEDVTLDTDRHVGTSV</sequence>
<reference evidence="3" key="1">
    <citation type="submission" date="2025-08" db="UniProtKB">
        <authorList>
            <consortium name="RefSeq"/>
        </authorList>
    </citation>
    <scope>IDENTIFICATION</scope>
</reference>
<keyword evidence="2" id="KW-0472">Membrane</keyword>
<evidence type="ECO:0000313" key="3">
    <source>
        <dbReference type="RefSeq" id="XP_013168986.1"/>
    </source>
</evidence>
<feature type="transmembrane region" description="Helical" evidence="2">
    <location>
        <begin position="790"/>
        <end position="814"/>
    </location>
</feature>
<dbReference type="AlphaFoldDB" id="A0AAJ7EA55"/>
<dbReference type="Proteomes" id="UP000694872">
    <property type="component" value="Unplaced"/>
</dbReference>
<dbReference type="PANTHER" id="PTHR37686:SF1">
    <property type="entry name" value="LD36006P"/>
    <property type="match status" value="1"/>
</dbReference>
<feature type="compositionally biased region" description="Low complexity" evidence="1">
    <location>
        <begin position="1154"/>
        <end position="1172"/>
    </location>
</feature>
<keyword evidence="2" id="KW-1133">Transmembrane helix</keyword>
<feature type="region of interest" description="Disordered" evidence="1">
    <location>
        <begin position="1135"/>
        <end position="1178"/>
    </location>
</feature>
<organism evidence="3">
    <name type="scientific">Papilio xuthus</name>
    <name type="common">Asian swallowtail butterfly</name>
    <dbReference type="NCBI Taxonomy" id="66420"/>
    <lineage>
        <taxon>Eukaryota</taxon>
        <taxon>Metazoa</taxon>
        <taxon>Ecdysozoa</taxon>
        <taxon>Arthropoda</taxon>
        <taxon>Hexapoda</taxon>
        <taxon>Insecta</taxon>
        <taxon>Pterygota</taxon>
        <taxon>Neoptera</taxon>
        <taxon>Endopterygota</taxon>
        <taxon>Lepidoptera</taxon>
        <taxon>Glossata</taxon>
        <taxon>Ditrysia</taxon>
        <taxon>Papilionoidea</taxon>
        <taxon>Papilionidae</taxon>
        <taxon>Papilioninae</taxon>
        <taxon>Papilio</taxon>
    </lineage>
</organism>
<evidence type="ECO:0000256" key="1">
    <source>
        <dbReference type="SAM" id="MobiDB-lite"/>
    </source>
</evidence>
<keyword evidence="2" id="KW-0812">Transmembrane</keyword>
<dbReference type="PANTHER" id="PTHR37686">
    <property type="entry name" value="LD36006P"/>
    <property type="match status" value="1"/>
</dbReference>
<feature type="transmembrane region" description="Helical" evidence="2">
    <location>
        <begin position="767"/>
        <end position="784"/>
    </location>
</feature>
<proteinExistence type="predicted"/>
<evidence type="ECO:0000256" key="2">
    <source>
        <dbReference type="SAM" id="Phobius"/>
    </source>
</evidence>
<feature type="transmembrane region" description="Helical" evidence="2">
    <location>
        <begin position="736"/>
        <end position="755"/>
    </location>
</feature>
<accession>A0AAJ7EA55</accession>
<name>A0AAJ7EA55_PAPXU</name>
<protein>
    <submittedName>
        <fullName evidence="3">Uncharacterized protein LOC106118785</fullName>
    </submittedName>
</protein>
<feature type="transmembrane region" description="Helical" evidence="2">
    <location>
        <begin position="700"/>
        <end position="730"/>
    </location>
</feature>
<feature type="region of interest" description="Disordered" evidence="1">
    <location>
        <begin position="1"/>
        <end position="24"/>
    </location>
</feature>
<gene>
    <name evidence="3" type="primary">LOC106118785</name>
</gene>
<dbReference type="KEGG" id="pxu:106118785"/>
<dbReference type="GeneID" id="106118785"/>
<dbReference type="RefSeq" id="XP_013168986.1">
    <property type="nucleotide sequence ID" value="XM_013313532.1"/>
</dbReference>